<name>Q232L7_TETTS</name>
<reference evidence="2" key="1">
    <citation type="journal article" date="2006" name="PLoS Biol.">
        <title>Macronuclear genome sequence of the ciliate Tetrahymena thermophila, a model eukaryote.</title>
        <authorList>
            <person name="Eisen J.A."/>
            <person name="Coyne R.S."/>
            <person name="Wu M."/>
            <person name="Wu D."/>
            <person name="Thiagarajan M."/>
            <person name="Wortman J.R."/>
            <person name="Badger J.H."/>
            <person name="Ren Q."/>
            <person name="Amedeo P."/>
            <person name="Jones K.M."/>
            <person name="Tallon L.J."/>
            <person name="Delcher A.L."/>
            <person name="Salzberg S.L."/>
            <person name="Silva J.C."/>
            <person name="Haas B.J."/>
            <person name="Majoros W.H."/>
            <person name="Farzad M."/>
            <person name="Carlton J.M."/>
            <person name="Smith R.K. Jr."/>
            <person name="Garg J."/>
            <person name="Pearlman R.E."/>
            <person name="Karrer K.M."/>
            <person name="Sun L."/>
            <person name="Manning G."/>
            <person name="Elde N.C."/>
            <person name="Turkewitz A.P."/>
            <person name="Asai D.J."/>
            <person name="Wilkes D.E."/>
            <person name="Wang Y."/>
            <person name="Cai H."/>
            <person name="Collins K."/>
            <person name="Stewart B.A."/>
            <person name="Lee S.R."/>
            <person name="Wilamowska K."/>
            <person name="Weinberg Z."/>
            <person name="Ruzzo W.L."/>
            <person name="Wloga D."/>
            <person name="Gaertig J."/>
            <person name="Frankel J."/>
            <person name="Tsao C.-C."/>
            <person name="Gorovsky M.A."/>
            <person name="Keeling P.J."/>
            <person name="Waller R.F."/>
            <person name="Patron N.J."/>
            <person name="Cherry J.M."/>
            <person name="Stover N.A."/>
            <person name="Krieger C.J."/>
            <person name="del Toro C."/>
            <person name="Ryder H.F."/>
            <person name="Williamson S.C."/>
            <person name="Barbeau R.A."/>
            <person name="Hamilton E.P."/>
            <person name="Orias E."/>
        </authorList>
    </citation>
    <scope>NUCLEOTIDE SEQUENCE [LARGE SCALE GENOMIC DNA]</scope>
    <source>
        <strain evidence="2">SB210</strain>
    </source>
</reference>
<protein>
    <submittedName>
        <fullName evidence="1">Uncharacterized protein</fullName>
    </submittedName>
</protein>
<dbReference type="Proteomes" id="UP000009168">
    <property type="component" value="Unassembled WGS sequence"/>
</dbReference>
<organism evidence="1 2">
    <name type="scientific">Tetrahymena thermophila (strain SB210)</name>
    <dbReference type="NCBI Taxonomy" id="312017"/>
    <lineage>
        <taxon>Eukaryota</taxon>
        <taxon>Sar</taxon>
        <taxon>Alveolata</taxon>
        <taxon>Ciliophora</taxon>
        <taxon>Intramacronucleata</taxon>
        <taxon>Oligohymenophorea</taxon>
        <taxon>Hymenostomatida</taxon>
        <taxon>Tetrahymenina</taxon>
        <taxon>Tetrahymenidae</taxon>
        <taxon>Tetrahymena</taxon>
    </lineage>
</organism>
<accession>Q232L7</accession>
<dbReference type="KEGG" id="tet:TTHERM_00592810"/>
<dbReference type="GeneID" id="7833478"/>
<dbReference type="HOGENOM" id="CLU_954688_0_0_1"/>
<dbReference type="AlphaFoldDB" id="Q232L7"/>
<evidence type="ECO:0000313" key="2">
    <source>
        <dbReference type="Proteomes" id="UP000009168"/>
    </source>
</evidence>
<dbReference type="RefSeq" id="XP_001011640.1">
    <property type="nucleotide sequence ID" value="XM_001011640.3"/>
</dbReference>
<gene>
    <name evidence="1" type="ORF">TTHERM_00592810</name>
</gene>
<sequence>MSIFKNEGFAILAAIGMSLGGYLFYKNTQKNQIKEDEANQEQLDELIDRQRMLNILNSIRYKMKYYHRLAQSVNRQMEGKTEQFKQTARQQFFEKFTQNDYKIIVKNICQYEYGVSYEDFSDSLEYYAYKKDEEIVKIDDLIENEFKQNLQGIKTVLSPSNYLLTNIDKQTAKEIFKEIYCFKFYLIVQKVKEYLKTNTKIVENEDFYKQFENIYKIIDDKLKEFLLIDQIDAQNRNFNCFFELLVYYCEDDLNYSHFIREMEIQSILLFERILNQNDDIDLKYIKNQFKNL</sequence>
<evidence type="ECO:0000313" key="1">
    <source>
        <dbReference type="EMBL" id="EAR91395.1"/>
    </source>
</evidence>
<dbReference type="EMBL" id="GG662781">
    <property type="protein sequence ID" value="EAR91395.1"/>
    <property type="molecule type" value="Genomic_DNA"/>
</dbReference>
<dbReference type="InParanoid" id="Q232L7"/>
<proteinExistence type="predicted"/>
<keyword evidence="2" id="KW-1185">Reference proteome</keyword>